<accession>A0ABQ4GK81</accession>
<comment type="caution">
    <text evidence="1">The sequence shown here is derived from an EMBL/GenBank/DDBJ whole genome shotgun (WGS) entry which is preliminary data.</text>
</comment>
<protein>
    <submittedName>
        <fullName evidence="1">Uncharacterized protein</fullName>
    </submittedName>
</protein>
<organism evidence="1 2">
    <name type="scientific">Microbispora siamensis</name>
    <dbReference type="NCBI Taxonomy" id="564413"/>
    <lineage>
        <taxon>Bacteria</taxon>
        <taxon>Bacillati</taxon>
        <taxon>Actinomycetota</taxon>
        <taxon>Actinomycetes</taxon>
        <taxon>Streptosporangiales</taxon>
        <taxon>Streptosporangiaceae</taxon>
        <taxon>Microbispora</taxon>
    </lineage>
</organism>
<evidence type="ECO:0000313" key="2">
    <source>
        <dbReference type="Proteomes" id="UP000660454"/>
    </source>
</evidence>
<evidence type="ECO:0000313" key="1">
    <source>
        <dbReference type="EMBL" id="GIH61835.1"/>
    </source>
</evidence>
<name>A0ABQ4GK81_9ACTN</name>
<reference evidence="1 2" key="1">
    <citation type="submission" date="2021-01" db="EMBL/GenBank/DDBJ databases">
        <title>Whole genome shotgun sequence of Microbispora siamensis NBRC 104113.</title>
        <authorList>
            <person name="Komaki H."/>
            <person name="Tamura T."/>
        </authorList>
    </citation>
    <scope>NUCLEOTIDE SEQUENCE [LARGE SCALE GENOMIC DNA]</scope>
    <source>
        <strain evidence="1 2">NBRC 104113</strain>
    </source>
</reference>
<dbReference type="EMBL" id="BOOF01000012">
    <property type="protein sequence ID" value="GIH61835.1"/>
    <property type="molecule type" value="Genomic_DNA"/>
</dbReference>
<gene>
    <name evidence="1" type="ORF">Msi02_26520</name>
</gene>
<dbReference type="Proteomes" id="UP000660454">
    <property type="component" value="Unassembled WGS sequence"/>
</dbReference>
<proteinExistence type="predicted"/>
<keyword evidence="2" id="KW-1185">Reference proteome</keyword>
<sequence length="65" mass="7645">MTFADDDAGLAQCLRRRPSVRLLTRRELDTPLRSYDLSDLDEAELRQIAYWQPGTLGELLFHHWD</sequence>